<dbReference type="Gene3D" id="1.10.260.40">
    <property type="entry name" value="lambda repressor-like DNA-binding domains"/>
    <property type="match status" value="1"/>
</dbReference>
<dbReference type="OrthoDB" id="1766270at2"/>
<dbReference type="Pfam" id="PF12844">
    <property type="entry name" value="HTH_19"/>
    <property type="match status" value="1"/>
</dbReference>
<dbReference type="Proteomes" id="UP000001556">
    <property type="component" value="Chromosome"/>
</dbReference>
<dbReference type="SUPFAM" id="SSF47413">
    <property type="entry name" value="lambda repressor-like DNA-binding domains"/>
    <property type="match status" value="1"/>
</dbReference>
<dbReference type="InterPro" id="IPR010982">
    <property type="entry name" value="Lambda_DNA-bd_dom_sf"/>
</dbReference>
<dbReference type="SMART" id="SM00530">
    <property type="entry name" value="HTH_XRE"/>
    <property type="match status" value="1"/>
</dbReference>
<gene>
    <name evidence="3" type="ordered locus">Dred_2792</name>
</gene>
<keyword evidence="4" id="KW-1185">Reference proteome</keyword>
<dbReference type="GO" id="GO:0003677">
    <property type="term" value="F:DNA binding"/>
    <property type="evidence" value="ECO:0007669"/>
    <property type="project" value="UniProtKB-KW"/>
</dbReference>
<sequence>MPTLGQRIKELREKFSLTQKDLALVIGFTSARSIQYIEADKRGLDHNALITLADYFNVSLDYLLGRSDDPTPSQTQSTESAKKLYDVIARAKDLPEQNIEELTDTLDALIGVHLKKLKSKGKKQ</sequence>
<dbReference type="KEGG" id="drm:Dred_2792"/>
<evidence type="ECO:0000313" key="4">
    <source>
        <dbReference type="Proteomes" id="UP000001556"/>
    </source>
</evidence>
<dbReference type="RefSeq" id="WP_011879091.1">
    <property type="nucleotide sequence ID" value="NC_009253.1"/>
</dbReference>
<dbReference type="PROSITE" id="PS50943">
    <property type="entry name" value="HTH_CROC1"/>
    <property type="match status" value="1"/>
</dbReference>
<proteinExistence type="predicted"/>
<dbReference type="HOGENOM" id="CLU_066192_4_2_9"/>
<accession>A4J893</accession>
<dbReference type="InterPro" id="IPR001387">
    <property type="entry name" value="Cro/C1-type_HTH"/>
</dbReference>
<name>A4J893_DESRM</name>
<dbReference type="CDD" id="cd00093">
    <property type="entry name" value="HTH_XRE"/>
    <property type="match status" value="1"/>
</dbReference>
<protein>
    <submittedName>
        <fullName evidence="3">Transcriptional regulator, XRE family</fullName>
    </submittedName>
</protein>
<reference evidence="3 4" key="1">
    <citation type="submission" date="2007-03" db="EMBL/GenBank/DDBJ databases">
        <title>Complete sequence of Desulfotomaculum reducens MI-1.</title>
        <authorList>
            <consortium name="US DOE Joint Genome Institute"/>
            <person name="Copeland A."/>
            <person name="Lucas S."/>
            <person name="Lapidus A."/>
            <person name="Barry K."/>
            <person name="Detter J.C."/>
            <person name="Glavina del Rio T."/>
            <person name="Hammon N."/>
            <person name="Israni S."/>
            <person name="Dalin E."/>
            <person name="Tice H."/>
            <person name="Pitluck S."/>
            <person name="Sims D."/>
            <person name="Brettin T."/>
            <person name="Bruce D."/>
            <person name="Han C."/>
            <person name="Tapia R."/>
            <person name="Schmutz J."/>
            <person name="Larimer F."/>
            <person name="Land M."/>
            <person name="Hauser L."/>
            <person name="Kyrpides N."/>
            <person name="Kim E."/>
            <person name="Tebo B.M."/>
            <person name="Richardson P."/>
        </authorList>
    </citation>
    <scope>NUCLEOTIDE SEQUENCE [LARGE SCALE GENOMIC DNA]</scope>
    <source>
        <strain evidence="3 4">MI-1</strain>
    </source>
</reference>
<organism evidence="3 4">
    <name type="scientific">Desulforamulus reducens (strain ATCC BAA-1160 / DSM 100696 / MI-1)</name>
    <name type="common">Desulfotomaculum reducens</name>
    <dbReference type="NCBI Taxonomy" id="349161"/>
    <lineage>
        <taxon>Bacteria</taxon>
        <taxon>Bacillati</taxon>
        <taxon>Bacillota</taxon>
        <taxon>Clostridia</taxon>
        <taxon>Eubacteriales</taxon>
        <taxon>Peptococcaceae</taxon>
        <taxon>Desulforamulus</taxon>
    </lineage>
</organism>
<evidence type="ECO:0000313" key="3">
    <source>
        <dbReference type="EMBL" id="ABO51296.1"/>
    </source>
</evidence>
<keyword evidence="1" id="KW-0238">DNA-binding</keyword>
<feature type="domain" description="HTH cro/C1-type" evidence="2">
    <location>
        <begin position="8"/>
        <end position="63"/>
    </location>
</feature>
<dbReference type="PANTHER" id="PTHR46558:SF11">
    <property type="entry name" value="HTH-TYPE TRANSCRIPTIONAL REGULATOR XRE"/>
    <property type="match status" value="1"/>
</dbReference>
<dbReference type="PANTHER" id="PTHR46558">
    <property type="entry name" value="TRACRIPTIONAL REGULATORY PROTEIN-RELATED-RELATED"/>
    <property type="match status" value="1"/>
</dbReference>
<dbReference type="AlphaFoldDB" id="A4J893"/>
<dbReference type="eggNOG" id="COG1476">
    <property type="taxonomic scope" value="Bacteria"/>
</dbReference>
<dbReference type="EMBL" id="CP000612">
    <property type="protein sequence ID" value="ABO51296.1"/>
    <property type="molecule type" value="Genomic_DNA"/>
</dbReference>
<evidence type="ECO:0000259" key="2">
    <source>
        <dbReference type="PROSITE" id="PS50943"/>
    </source>
</evidence>
<dbReference type="STRING" id="349161.Dred_2792"/>
<evidence type="ECO:0000256" key="1">
    <source>
        <dbReference type="ARBA" id="ARBA00023125"/>
    </source>
</evidence>